<accession>A0AAW1N4A7</accession>
<comment type="caution">
    <text evidence="2">The sequence shown here is derived from an EMBL/GenBank/DDBJ whole genome shotgun (WGS) entry which is preliminary data.</text>
</comment>
<reference evidence="2 3" key="1">
    <citation type="journal article" date="2024" name="BMC Genomics">
        <title>De novo assembly and annotation of Popillia japonica's genome with initial clues to its potential as an invasive pest.</title>
        <authorList>
            <person name="Cucini C."/>
            <person name="Boschi S."/>
            <person name="Funari R."/>
            <person name="Cardaioli E."/>
            <person name="Iannotti N."/>
            <person name="Marturano G."/>
            <person name="Paoli F."/>
            <person name="Bruttini M."/>
            <person name="Carapelli A."/>
            <person name="Frati F."/>
            <person name="Nardi F."/>
        </authorList>
    </citation>
    <scope>NUCLEOTIDE SEQUENCE [LARGE SCALE GENOMIC DNA]</scope>
    <source>
        <strain evidence="2">DMR45628</strain>
    </source>
</reference>
<dbReference type="Proteomes" id="UP001458880">
    <property type="component" value="Unassembled WGS sequence"/>
</dbReference>
<evidence type="ECO:0000256" key="1">
    <source>
        <dbReference type="SAM" id="MobiDB-lite"/>
    </source>
</evidence>
<feature type="region of interest" description="Disordered" evidence="1">
    <location>
        <begin position="59"/>
        <end position="81"/>
    </location>
</feature>
<sequence>MMALSIGNVSPSTPQTYSEAVKKDQGWIDAIKEELEAHKHNQTWELVPRTQEMEIIDSQPNMGACPKNTRNGNHRLKMDLQ</sequence>
<evidence type="ECO:0000313" key="2">
    <source>
        <dbReference type="EMBL" id="KAK9753436.1"/>
    </source>
</evidence>
<name>A0AAW1N4A7_POPJA</name>
<dbReference type="EMBL" id="JASPKY010000014">
    <property type="protein sequence ID" value="KAK9753436.1"/>
    <property type="molecule type" value="Genomic_DNA"/>
</dbReference>
<keyword evidence="3" id="KW-1185">Reference proteome</keyword>
<dbReference type="AlphaFoldDB" id="A0AAW1N4A7"/>
<organism evidence="2 3">
    <name type="scientific">Popillia japonica</name>
    <name type="common">Japanese beetle</name>
    <dbReference type="NCBI Taxonomy" id="7064"/>
    <lineage>
        <taxon>Eukaryota</taxon>
        <taxon>Metazoa</taxon>
        <taxon>Ecdysozoa</taxon>
        <taxon>Arthropoda</taxon>
        <taxon>Hexapoda</taxon>
        <taxon>Insecta</taxon>
        <taxon>Pterygota</taxon>
        <taxon>Neoptera</taxon>
        <taxon>Endopterygota</taxon>
        <taxon>Coleoptera</taxon>
        <taxon>Polyphaga</taxon>
        <taxon>Scarabaeiformia</taxon>
        <taxon>Scarabaeidae</taxon>
        <taxon>Rutelinae</taxon>
        <taxon>Popillia</taxon>
    </lineage>
</organism>
<evidence type="ECO:0000313" key="3">
    <source>
        <dbReference type="Proteomes" id="UP001458880"/>
    </source>
</evidence>
<gene>
    <name evidence="2" type="ORF">QE152_g3560</name>
</gene>
<protein>
    <submittedName>
        <fullName evidence="2">Uncharacterized protein</fullName>
    </submittedName>
</protein>
<proteinExistence type="predicted"/>